<organism evidence="2 3">
    <name type="scientific">Weissella viridescens</name>
    <name type="common">Lactobacillus viridescens</name>
    <dbReference type="NCBI Taxonomy" id="1629"/>
    <lineage>
        <taxon>Bacteria</taxon>
        <taxon>Bacillati</taxon>
        <taxon>Bacillota</taxon>
        <taxon>Bacilli</taxon>
        <taxon>Lactobacillales</taxon>
        <taxon>Lactobacillaceae</taxon>
        <taxon>Weissella</taxon>
    </lineage>
</organism>
<evidence type="ECO:0000256" key="1">
    <source>
        <dbReference type="SAM" id="MobiDB-lite"/>
    </source>
</evidence>
<dbReference type="AlphaFoldDB" id="A0A3P2RD51"/>
<evidence type="ECO:0000313" key="2">
    <source>
        <dbReference type="EMBL" id="RRG18524.1"/>
    </source>
</evidence>
<reference evidence="2 3" key="1">
    <citation type="submission" date="2018-10" db="EMBL/GenBank/DDBJ databases">
        <title>Draft genome sequence of Weissella viridescens UCO-SMC3.</title>
        <authorList>
            <person name="Garcia-Cancino A."/>
            <person name="Espinoza-Monje M."/>
            <person name="Albarracin L."/>
            <person name="Garcia-Castillo V."/>
            <person name="Campos-Martin J."/>
            <person name="Nakano Y."/>
            <person name="Guitierrez-Zamorano C."/>
            <person name="Ikeda-Ohtsubo W."/>
            <person name="Morita H."/>
            <person name="Kitazawa H."/>
            <person name="Villena J."/>
        </authorList>
    </citation>
    <scope>NUCLEOTIDE SEQUENCE [LARGE SCALE GENOMIC DNA]</scope>
    <source>
        <strain evidence="2 3">UCO-SMC3</strain>
    </source>
</reference>
<feature type="compositionally biased region" description="Polar residues" evidence="1">
    <location>
        <begin position="1"/>
        <end position="19"/>
    </location>
</feature>
<feature type="region of interest" description="Disordered" evidence="1">
    <location>
        <begin position="1"/>
        <end position="26"/>
    </location>
</feature>
<sequence length="85" mass="9996">MVTENQNTHNGKIESYQTSLKRKQVPEKIESYDTQLQRPTVENTVVDMDELEMMLNAPDCTMYNPRFTRMLSNLKVYMPCKNNGY</sequence>
<proteinExistence type="predicted"/>
<gene>
    <name evidence="2" type="ORF">D3P96_00635</name>
</gene>
<dbReference type="EMBL" id="RHGY01000001">
    <property type="protein sequence ID" value="RRG18524.1"/>
    <property type="molecule type" value="Genomic_DNA"/>
</dbReference>
<evidence type="ECO:0000313" key="3">
    <source>
        <dbReference type="Proteomes" id="UP000275836"/>
    </source>
</evidence>
<name>A0A3P2RD51_WEIVI</name>
<dbReference type="Proteomes" id="UP000275836">
    <property type="component" value="Unassembled WGS sequence"/>
</dbReference>
<accession>A0A3P2RD51</accession>
<protein>
    <submittedName>
        <fullName evidence="2">Uncharacterized protein</fullName>
    </submittedName>
</protein>
<dbReference type="RefSeq" id="WP_124942500.1">
    <property type="nucleotide sequence ID" value="NZ_RHGY01000001.1"/>
</dbReference>
<comment type="caution">
    <text evidence="2">The sequence shown here is derived from an EMBL/GenBank/DDBJ whole genome shotgun (WGS) entry which is preliminary data.</text>
</comment>